<sequence>MKIALILKEEKIEDPTADTIPVIVLHTDNKSVIDVEKDFILRKDINYLALWVLTKNIKEIYLMNADTMVKKLFEKLGVTVRKYEEMKKNPLLKEFMADYI</sequence>
<keyword evidence="2" id="KW-1185">Reference proteome</keyword>
<dbReference type="EMBL" id="JACIEP010000010">
    <property type="protein sequence ID" value="MBB4037028.1"/>
    <property type="molecule type" value="Genomic_DNA"/>
</dbReference>
<comment type="caution">
    <text evidence="1">The sequence shown here is derived from an EMBL/GenBank/DDBJ whole genome shotgun (WGS) entry which is preliminary data.</text>
</comment>
<dbReference type="AlphaFoldDB" id="A0A840CSB3"/>
<accession>A0A840CSB3</accession>
<evidence type="ECO:0000313" key="1">
    <source>
        <dbReference type="EMBL" id="MBB4037028.1"/>
    </source>
</evidence>
<gene>
    <name evidence="1" type="ORF">GGR21_002942</name>
</gene>
<dbReference type="RefSeq" id="WP_183307907.1">
    <property type="nucleotide sequence ID" value="NZ_JACIEP010000010.1"/>
</dbReference>
<reference evidence="1 2" key="1">
    <citation type="submission" date="2020-08" db="EMBL/GenBank/DDBJ databases">
        <title>Genomic Encyclopedia of Type Strains, Phase IV (KMG-IV): sequencing the most valuable type-strain genomes for metagenomic binning, comparative biology and taxonomic classification.</title>
        <authorList>
            <person name="Goeker M."/>
        </authorList>
    </citation>
    <scope>NUCLEOTIDE SEQUENCE [LARGE SCALE GENOMIC DNA]</scope>
    <source>
        <strain evidence="1 2">DSM 104969</strain>
    </source>
</reference>
<dbReference type="Proteomes" id="UP000555103">
    <property type="component" value="Unassembled WGS sequence"/>
</dbReference>
<evidence type="ECO:0000313" key="2">
    <source>
        <dbReference type="Proteomes" id="UP000555103"/>
    </source>
</evidence>
<name>A0A840CSB3_9BACT</name>
<organism evidence="1 2">
    <name type="scientific">Dysgonomonas hofstadii</name>
    <dbReference type="NCBI Taxonomy" id="637886"/>
    <lineage>
        <taxon>Bacteria</taxon>
        <taxon>Pseudomonadati</taxon>
        <taxon>Bacteroidota</taxon>
        <taxon>Bacteroidia</taxon>
        <taxon>Bacteroidales</taxon>
        <taxon>Dysgonomonadaceae</taxon>
        <taxon>Dysgonomonas</taxon>
    </lineage>
</organism>
<proteinExistence type="predicted"/>
<protein>
    <submittedName>
        <fullName evidence="1">Uncharacterized protein</fullName>
    </submittedName>
</protein>